<evidence type="ECO:0000313" key="7">
    <source>
        <dbReference type="EMBL" id="PZF70797.1"/>
    </source>
</evidence>
<feature type="signal peptide" evidence="5">
    <location>
        <begin position="1"/>
        <end position="23"/>
    </location>
</feature>
<comment type="caution">
    <text evidence="7">The sequence shown here is derived from an EMBL/GenBank/DDBJ whole genome shotgun (WGS) entry which is preliminary data.</text>
</comment>
<protein>
    <submittedName>
        <fullName evidence="7">Thiol oxidoreductase</fullName>
    </submittedName>
</protein>
<dbReference type="PANTHER" id="PTHR30600">
    <property type="entry name" value="CYTOCHROME C PEROXIDASE-RELATED"/>
    <property type="match status" value="1"/>
</dbReference>
<keyword evidence="1 4" id="KW-0349">Heme</keyword>
<sequence length="460" mass="49479">MKKLSVLLCIVAIITGFSMCRKAETFNDDGYDERLSGGGLATVFDATSKAFTHAVDGLSGRDAHVQKAGDVAFEQTFVSSPAPIFGGLGPIFNNVSCISCHHNDGKGTPTAGDARSSLLFRISTLGANEHGGPAPMPGYGGQIQDQALQGVTPEARISIAYTDVAVTYPDGTITHLRKPTYTMQSLYTPVTGACNLSPRLAPPVFGLGLLATIQEGTILAFIDENDADGDGISGKANYVYNPQTKQTELGRFGLKANTSTIAVQVATAYQQDMGVTSSIQPQKSCYGQSQMNAKDLNAAPDLPDSTLNAVIFYIKTLAVPARRDVLDPTVKRGQQLFAQLNCSGCHKPTIQTGVDMTLPSASNQRIHPYTDLLLHDMGDDLADNYTDFLATGKEWRTMPLWGIGLFEKTNGTPYYLHDGRARTIEEAILWHGGEADKAKNNFIQLSKTDRDAVITFLKSL</sequence>
<organism evidence="7 8">
    <name type="scientific">Taibaiella soli</name>
    <dbReference type="NCBI Taxonomy" id="1649169"/>
    <lineage>
        <taxon>Bacteria</taxon>
        <taxon>Pseudomonadati</taxon>
        <taxon>Bacteroidota</taxon>
        <taxon>Chitinophagia</taxon>
        <taxon>Chitinophagales</taxon>
        <taxon>Chitinophagaceae</taxon>
        <taxon>Taibaiella</taxon>
    </lineage>
</organism>
<dbReference type="PROSITE" id="PS51007">
    <property type="entry name" value="CYTC"/>
    <property type="match status" value="1"/>
</dbReference>
<gene>
    <name evidence="7" type="ORF">DN068_21375</name>
</gene>
<dbReference type="GO" id="GO:0046872">
    <property type="term" value="F:metal ion binding"/>
    <property type="evidence" value="ECO:0007669"/>
    <property type="project" value="UniProtKB-KW"/>
</dbReference>
<keyword evidence="5" id="KW-0732">Signal</keyword>
<dbReference type="GO" id="GO:0004130">
    <property type="term" value="F:cytochrome-c peroxidase activity"/>
    <property type="evidence" value="ECO:0007669"/>
    <property type="project" value="TreeGrafter"/>
</dbReference>
<dbReference type="GO" id="GO:0020037">
    <property type="term" value="F:heme binding"/>
    <property type="evidence" value="ECO:0007669"/>
    <property type="project" value="InterPro"/>
</dbReference>
<dbReference type="InterPro" id="IPR051395">
    <property type="entry name" value="Cytochrome_c_Peroxidase/MauG"/>
</dbReference>
<evidence type="ECO:0000259" key="6">
    <source>
        <dbReference type="PROSITE" id="PS51007"/>
    </source>
</evidence>
<dbReference type="Proteomes" id="UP000248745">
    <property type="component" value="Unassembled WGS sequence"/>
</dbReference>
<feature type="domain" description="Cytochrome c" evidence="6">
    <location>
        <begin position="328"/>
        <end position="460"/>
    </location>
</feature>
<keyword evidence="8" id="KW-1185">Reference proteome</keyword>
<dbReference type="EMBL" id="QKTW01000030">
    <property type="protein sequence ID" value="PZF70797.1"/>
    <property type="molecule type" value="Genomic_DNA"/>
</dbReference>
<evidence type="ECO:0000256" key="3">
    <source>
        <dbReference type="ARBA" id="ARBA00023004"/>
    </source>
</evidence>
<dbReference type="AlphaFoldDB" id="A0A2W2B3N7"/>
<dbReference type="Gene3D" id="1.10.760.10">
    <property type="entry name" value="Cytochrome c-like domain"/>
    <property type="match status" value="1"/>
</dbReference>
<dbReference type="GO" id="GO:0009055">
    <property type="term" value="F:electron transfer activity"/>
    <property type="evidence" value="ECO:0007669"/>
    <property type="project" value="InterPro"/>
</dbReference>
<evidence type="ECO:0000256" key="2">
    <source>
        <dbReference type="ARBA" id="ARBA00022723"/>
    </source>
</evidence>
<evidence type="ECO:0000256" key="4">
    <source>
        <dbReference type="PROSITE-ProRule" id="PRU00433"/>
    </source>
</evidence>
<dbReference type="RefSeq" id="WP_111000998.1">
    <property type="nucleotide sequence ID" value="NZ_QKTW01000030.1"/>
</dbReference>
<dbReference type="OrthoDB" id="9805202at2"/>
<dbReference type="Pfam" id="PF06537">
    <property type="entry name" value="DHOR"/>
    <property type="match status" value="1"/>
</dbReference>
<proteinExistence type="predicted"/>
<name>A0A2W2B3N7_9BACT</name>
<accession>A0A2W2B3N7</accession>
<dbReference type="PANTHER" id="PTHR30600:SF4">
    <property type="entry name" value="CYTOCHROME C DOMAIN-CONTAINING PROTEIN"/>
    <property type="match status" value="1"/>
</dbReference>
<keyword evidence="2 4" id="KW-0479">Metal-binding</keyword>
<dbReference type="SUPFAM" id="SSF46626">
    <property type="entry name" value="Cytochrome c"/>
    <property type="match status" value="1"/>
</dbReference>
<evidence type="ECO:0000256" key="5">
    <source>
        <dbReference type="SAM" id="SignalP"/>
    </source>
</evidence>
<dbReference type="InterPro" id="IPR009056">
    <property type="entry name" value="Cyt_c-like_dom"/>
</dbReference>
<dbReference type="InterPro" id="IPR010538">
    <property type="entry name" value="DHOR"/>
</dbReference>
<dbReference type="InterPro" id="IPR036909">
    <property type="entry name" value="Cyt_c-like_dom_sf"/>
</dbReference>
<evidence type="ECO:0000256" key="1">
    <source>
        <dbReference type="ARBA" id="ARBA00022617"/>
    </source>
</evidence>
<evidence type="ECO:0000313" key="8">
    <source>
        <dbReference type="Proteomes" id="UP000248745"/>
    </source>
</evidence>
<feature type="chain" id="PRO_5016174922" evidence="5">
    <location>
        <begin position="24"/>
        <end position="460"/>
    </location>
</feature>
<reference evidence="7 8" key="1">
    <citation type="submission" date="2018-06" db="EMBL/GenBank/DDBJ databases">
        <title>Mucibacter soli gen. nov., sp. nov., a new member of the family Chitinophagaceae producing mucin.</title>
        <authorList>
            <person name="Kim M.-K."/>
            <person name="Park S."/>
            <person name="Kim T.-S."/>
            <person name="Joung Y."/>
            <person name="Han J.-H."/>
            <person name="Kim S.B."/>
        </authorList>
    </citation>
    <scope>NUCLEOTIDE SEQUENCE [LARGE SCALE GENOMIC DNA]</scope>
    <source>
        <strain evidence="7 8">R1-15</strain>
    </source>
</reference>
<keyword evidence="3 4" id="KW-0408">Iron</keyword>
<dbReference type="PIRSF" id="PIRSF028099">
    <property type="entry name" value="DUF1111"/>
    <property type="match status" value="1"/>
</dbReference>